<name>A0A0H1R1W2_9EURY</name>
<evidence type="ECO:0000256" key="2">
    <source>
        <dbReference type="ARBA" id="ARBA00022691"/>
    </source>
</evidence>
<protein>
    <submittedName>
        <fullName evidence="7">Radical SAM protein</fullName>
    </submittedName>
</protein>
<keyword evidence="4" id="KW-0408">Iron</keyword>
<dbReference type="SUPFAM" id="SSF102114">
    <property type="entry name" value="Radical SAM enzymes"/>
    <property type="match status" value="1"/>
</dbReference>
<dbReference type="Gene3D" id="3.20.20.70">
    <property type="entry name" value="Aldolase class I"/>
    <property type="match status" value="1"/>
</dbReference>
<dbReference type="GO" id="GO:0051536">
    <property type="term" value="F:iron-sulfur cluster binding"/>
    <property type="evidence" value="ECO:0007669"/>
    <property type="project" value="UniProtKB-KW"/>
</dbReference>
<evidence type="ECO:0000313" key="8">
    <source>
        <dbReference type="Proteomes" id="UP000035301"/>
    </source>
</evidence>
<dbReference type="OrthoDB" id="30736at2157"/>
<dbReference type="Pfam" id="PF04055">
    <property type="entry name" value="Radical_SAM"/>
    <property type="match status" value="1"/>
</dbReference>
<evidence type="ECO:0000256" key="3">
    <source>
        <dbReference type="ARBA" id="ARBA00022723"/>
    </source>
</evidence>
<dbReference type="InterPro" id="IPR007197">
    <property type="entry name" value="rSAM"/>
</dbReference>
<dbReference type="AlphaFoldDB" id="A0A0H1R1W2"/>
<accession>A0A0H1R1W2</accession>
<dbReference type="InterPro" id="IPR023819">
    <property type="entry name" value="Pep-mod_rSAM_AF0577"/>
</dbReference>
<evidence type="ECO:0000256" key="4">
    <source>
        <dbReference type="ARBA" id="ARBA00023004"/>
    </source>
</evidence>
<dbReference type="NCBIfam" id="TIGR04084">
    <property type="entry name" value="rSAM_AF0577"/>
    <property type="match status" value="1"/>
</dbReference>
<dbReference type="SFLD" id="SFLDS00029">
    <property type="entry name" value="Radical_SAM"/>
    <property type="match status" value="1"/>
</dbReference>
<dbReference type="GO" id="GO:0016491">
    <property type="term" value="F:oxidoreductase activity"/>
    <property type="evidence" value="ECO:0007669"/>
    <property type="project" value="InterPro"/>
</dbReference>
<comment type="cofactor">
    <cofactor evidence="1">
        <name>[4Fe-4S] cluster</name>
        <dbReference type="ChEBI" id="CHEBI:49883"/>
    </cofactor>
</comment>
<gene>
    <name evidence="7" type="ORF">SZ63_00740</name>
</gene>
<dbReference type="GO" id="GO:0046872">
    <property type="term" value="F:metal ion binding"/>
    <property type="evidence" value="ECO:0007669"/>
    <property type="project" value="UniProtKB-KW"/>
</dbReference>
<keyword evidence="3" id="KW-0479">Metal-binding</keyword>
<dbReference type="PANTHER" id="PTHR43273">
    <property type="entry name" value="ANAEROBIC SULFATASE-MATURATING ENZYME HOMOLOG ASLB-RELATED"/>
    <property type="match status" value="1"/>
</dbReference>
<dbReference type="STRING" id="1550566.SZ63_00740"/>
<dbReference type="EMBL" id="JXOJ01000001">
    <property type="protein sequence ID" value="KLK89019.1"/>
    <property type="molecule type" value="Genomic_DNA"/>
</dbReference>
<dbReference type="InterPro" id="IPR023867">
    <property type="entry name" value="Sulphatase_maturase_rSAM"/>
</dbReference>
<dbReference type="PANTHER" id="PTHR43273:SF2">
    <property type="entry name" value="RADICAL SAM CORE DOMAIN-CONTAINING PROTEIN"/>
    <property type="match status" value="1"/>
</dbReference>
<dbReference type="PATRIC" id="fig|1550566.3.peg.161"/>
<dbReference type="Proteomes" id="UP000035301">
    <property type="component" value="Unassembled WGS sequence"/>
</dbReference>
<organism evidence="7 8">
    <name type="scientific">Methanoculleus sediminis</name>
    <dbReference type="NCBI Taxonomy" id="1550566"/>
    <lineage>
        <taxon>Archaea</taxon>
        <taxon>Methanobacteriati</taxon>
        <taxon>Methanobacteriota</taxon>
        <taxon>Stenosarchaea group</taxon>
        <taxon>Methanomicrobia</taxon>
        <taxon>Methanomicrobiales</taxon>
        <taxon>Methanomicrobiaceae</taxon>
        <taxon>Methanoculleus</taxon>
    </lineage>
</organism>
<keyword evidence="8" id="KW-1185">Reference proteome</keyword>
<sequence length="372" mass="41846">MYYHLILTDNCNLCCTYCRGKAFTVEPPEQPDIAVDENLPIDLDIDLADLYRFLEKDPEAVLTFYGGEPLLAADLVREIARDAPVSALILHTNGTLLDRLEPATANRFDTILVSIDGPEELTDAHRGEGTFRRITKNLDGLAVGGFAGELIARMTVTEDTDIVKAVRYLTANERFAFPAVHWQMDANFWSDYRLRDYAAWVEESYNPGIRSLVAFWVETMRAEGRVLRWYPFIDPVEDMLLSRPTMLRCGCGHANYSIMTDGHIAPCPIMVGMKDYYAGHIATADPLRLPVTEIGGACTACDIRDFCGGRCLYSNITRPWPEEGRRIVCGTVRNLYSALSAALPEVRTLIRDGTIRMEDFAHRKYNSCEIIP</sequence>
<keyword evidence="2" id="KW-0949">S-adenosyl-L-methionine</keyword>
<evidence type="ECO:0000256" key="1">
    <source>
        <dbReference type="ARBA" id="ARBA00001966"/>
    </source>
</evidence>
<evidence type="ECO:0000259" key="6">
    <source>
        <dbReference type="Pfam" id="PF04055"/>
    </source>
</evidence>
<dbReference type="InterPro" id="IPR058240">
    <property type="entry name" value="rSAM_sf"/>
</dbReference>
<keyword evidence="5" id="KW-0411">Iron-sulfur</keyword>
<reference evidence="7 8" key="1">
    <citation type="journal article" date="2015" name="Int. J. Syst. Evol. Microbiol.">
        <title>Methanoculleus sediminis sp. nov., a methanogen from sediments near a submarine mud volcano.</title>
        <authorList>
            <person name="Chen S.C."/>
            <person name="Chen M.F."/>
            <person name="Lai M.C."/>
            <person name="Weng C.Y."/>
            <person name="Wu S.Y."/>
            <person name="Lin S."/>
            <person name="Yang T.F."/>
            <person name="Chen P.C."/>
        </authorList>
    </citation>
    <scope>NUCLEOTIDE SEQUENCE [LARGE SCALE GENOMIC DNA]</scope>
    <source>
        <strain evidence="7 8">S3Fa</strain>
    </source>
</reference>
<dbReference type="NCBIfam" id="TIGR04085">
    <property type="entry name" value="rSAM_more_4Fe4S"/>
    <property type="match status" value="1"/>
</dbReference>
<proteinExistence type="predicted"/>
<feature type="domain" description="Radical SAM core" evidence="6">
    <location>
        <begin position="6"/>
        <end position="145"/>
    </location>
</feature>
<dbReference type="InterPro" id="IPR013785">
    <property type="entry name" value="Aldolase_TIM"/>
</dbReference>
<evidence type="ECO:0000313" key="7">
    <source>
        <dbReference type="EMBL" id="KLK89019.1"/>
    </source>
</evidence>
<dbReference type="InterPro" id="IPR023885">
    <property type="entry name" value="4Fe4S-binding_SPASM_dom"/>
</dbReference>
<evidence type="ECO:0000256" key="5">
    <source>
        <dbReference type="ARBA" id="ARBA00023014"/>
    </source>
</evidence>
<dbReference type="SFLD" id="SFLDG01067">
    <property type="entry name" value="SPASM/twitch_domain_containing"/>
    <property type="match status" value="1"/>
</dbReference>
<dbReference type="RefSeq" id="WP_048179613.1">
    <property type="nucleotide sequence ID" value="NZ_JXOJ01000001.1"/>
</dbReference>
<comment type="caution">
    <text evidence="7">The sequence shown here is derived from an EMBL/GenBank/DDBJ whole genome shotgun (WGS) entry which is preliminary data.</text>
</comment>
<dbReference type="SFLD" id="SFLDG01104">
    <property type="entry name" value="Uncharacterised_Radical_SAM_Su"/>
    <property type="match status" value="1"/>
</dbReference>
<dbReference type="CDD" id="cd01335">
    <property type="entry name" value="Radical_SAM"/>
    <property type="match status" value="1"/>
</dbReference>